<sequence length="351" mass="38454">MPYENMTHDDSTSPSLGGFGSPQEDDVISLGSSGSPSSSASAETADRPTPNPSSFEEAYSGAEEYRYKPNNSALPSSMRKKDETFHEKAAAGASKVPITGVDAKGNDQAKDDQARGKQSEFTAILHEIMLNREADKYENARLHLALGQQSKRLEDVSNKLLQQEANHQKLTEGLFNRFAQLEATLANLSNLHKQEVGRNQEFTDGLVNRVAQLETTLANFMLQKSPPDIHVDVHMPPQQASSTPAGYTPPLPSPHDEGSSDGGPQSSLFLEQSLDWTAGFLVYIPDQYSYKADIMRTFREAKSMSQSNPSACRGKICELGGHLEAFAANRRHGAWEEDVAMKAVKTLRRAL</sequence>
<evidence type="ECO:0000256" key="2">
    <source>
        <dbReference type="SAM" id="MobiDB-lite"/>
    </source>
</evidence>
<feature type="compositionally biased region" description="Basic and acidic residues" evidence="2">
    <location>
        <begin position="1"/>
        <end position="11"/>
    </location>
</feature>
<dbReference type="Proteomes" id="UP000094819">
    <property type="component" value="Unassembled WGS sequence"/>
</dbReference>
<evidence type="ECO:0000313" key="4">
    <source>
        <dbReference type="Proteomes" id="UP000094819"/>
    </source>
</evidence>
<feature type="region of interest" description="Disordered" evidence="2">
    <location>
        <begin position="1"/>
        <end position="117"/>
    </location>
</feature>
<evidence type="ECO:0000313" key="3">
    <source>
        <dbReference type="EMBL" id="ODN85883.1"/>
    </source>
</evidence>
<feature type="compositionally biased region" description="Basic and acidic residues" evidence="2">
    <location>
        <begin position="104"/>
        <end position="117"/>
    </location>
</feature>
<feature type="compositionally biased region" description="Low complexity" evidence="2">
    <location>
        <begin position="29"/>
        <end position="42"/>
    </location>
</feature>
<organism evidence="3 4">
    <name type="scientific">Cryptococcus wingfieldii CBS 7118</name>
    <dbReference type="NCBI Taxonomy" id="1295528"/>
    <lineage>
        <taxon>Eukaryota</taxon>
        <taxon>Fungi</taxon>
        <taxon>Dikarya</taxon>
        <taxon>Basidiomycota</taxon>
        <taxon>Agaricomycotina</taxon>
        <taxon>Tremellomycetes</taxon>
        <taxon>Tremellales</taxon>
        <taxon>Cryptococcaceae</taxon>
        <taxon>Cryptococcus</taxon>
    </lineage>
</organism>
<accession>A0A1E3IB90</accession>
<proteinExistence type="predicted"/>
<feature type="coiled-coil region" evidence="1">
    <location>
        <begin position="146"/>
        <end position="173"/>
    </location>
</feature>
<keyword evidence="1" id="KW-0175">Coiled coil</keyword>
<gene>
    <name evidence="3" type="ORF">L198_07448</name>
</gene>
<evidence type="ECO:0000256" key="1">
    <source>
        <dbReference type="SAM" id="Coils"/>
    </source>
</evidence>
<dbReference type="OrthoDB" id="2578011at2759"/>
<feature type="region of interest" description="Disordered" evidence="2">
    <location>
        <begin position="233"/>
        <end position="266"/>
    </location>
</feature>
<protein>
    <submittedName>
        <fullName evidence="3">Uncharacterized protein</fullName>
    </submittedName>
</protein>
<reference evidence="3 4" key="1">
    <citation type="submission" date="2016-06" db="EMBL/GenBank/DDBJ databases">
        <title>Evolution of pathogenesis and genome organization in the Tremellales.</title>
        <authorList>
            <person name="Cuomo C."/>
            <person name="Litvintseva A."/>
            <person name="Heitman J."/>
            <person name="Chen Y."/>
            <person name="Sun S."/>
            <person name="Springer D."/>
            <person name="Dromer F."/>
            <person name="Young S."/>
            <person name="Zeng Q."/>
            <person name="Chapman S."/>
            <person name="Gujja S."/>
            <person name="Saif S."/>
            <person name="Birren B."/>
        </authorList>
    </citation>
    <scope>NUCLEOTIDE SEQUENCE [LARGE SCALE GENOMIC DNA]</scope>
    <source>
        <strain evidence="3 4">CBS 7118</strain>
    </source>
</reference>
<comment type="caution">
    <text evidence="3">The sequence shown here is derived from an EMBL/GenBank/DDBJ whole genome shotgun (WGS) entry which is preliminary data.</text>
</comment>
<dbReference type="RefSeq" id="XP_019028588.1">
    <property type="nucleotide sequence ID" value="XM_019179447.1"/>
</dbReference>
<name>A0A1E3IB90_9TREE</name>
<dbReference type="EMBL" id="AWGH01000034">
    <property type="protein sequence ID" value="ODN85883.1"/>
    <property type="molecule type" value="Genomic_DNA"/>
</dbReference>
<feature type="compositionally biased region" description="Basic and acidic residues" evidence="2">
    <location>
        <begin position="79"/>
        <end position="89"/>
    </location>
</feature>
<dbReference type="GeneID" id="30196659"/>
<keyword evidence="4" id="KW-1185">Reference proteome</keyword>
<dbReference type="AlphaFoldDB" id="A0A1E3IB90"/>